<keyword evidence="3 8" id="KW-0812">Transmembrane</keyword>
<dbReference type="CDD" id="cd08378">
    <property type="entry name" value="C2B_MCTP_PRT_plant"/>
    <property type="match status" value="1"/>
</dbReference>
<feature type="region of interest" description="Disordered" evidence="7">
    <location>
        <begin position="140"/>
        <end position="188"/>
    </location>
</feature>
<dbReference type="SUPFAM" id="SSF49562">
    <property type="entry name" value="C2 domain (Calcium/lipid-binding domain, CaLB)"/>
    <property type="match status" value="4"/>
</dbReference>
<dbReference type="PANTHER" id="PTHR31425">
    <property type="entry name" value="PHOSPHORIBOSYLANTHRANILATE TRANSFERASE ISOFORM 1"/>
    <property type="match status" value="1"/>
</dbReference>
<dbReference type="EMBL" id="JAMRDG010000001">
    <property type="protein sequence ID" value="KAJ3707726.1"/>
    <property type="molecule type" value="Genomic_DNA"/>
</dbReference>
<sequence>MKLAVEVLNAVDLVPKDGEGSASPYVQVEIDGQIQRTKTVHKDLFPSFNQTLFFNIHDPSHLHNQTIEVSLYHDRTITSGAVTAGQNRPFLGRVKISGEMVAPSPETAEVQRYPLEKRGMFSNVRGDVALRVYLVPDSVGSSDPDPIPVNDPQPIPSFAMPESVGSNDEKVEKKVKNKAKEKESKQKETHMFYSVGAGAGAGMGMGMGMGPAGEVKEPITKPNVVFHEKLARPEPPPAMVHVRPPFPMMGAGPRPEFGLVETRPPLAGRATGNRLFGTPGNLFNAPGGIFGTPGSVLQGEKIASTYDLVEQMRYLYVTVVKARDLPSKDITGSLDPYVEVKLGNYKGMTRVIEKNQYPVWNQVFAFNRDHIQSNMLEVVLKDKDLIKDDYVGRVLFDLTEVPLRVPPDSPLAPQWYRLADKNGNKLPKGEVMLSVWMGTQADEAFPDAWHSDAHSVNTLEGLANTRSKVYFSPKLVYLRITVIGAQDLIPADKSRLPNAAVRIQVGHQIRRTRPVAPSINPMWHEEFMFVTSEPFDEPIVITVEDRIGPSRDEPIGRIMLPMQAAQPRFDHSKPVEPKWFSLAKPVSSSEENVEKKESKFSSKIHLRLTLEFGYHVLDESTHYSSDLQAAAKHLKKPSIGILELGILSARNLMPMKPNRGTDAYCVAKYGSKWVRTRTLLSTLCPQWNEQYTWEVFDPCTVVTIAVFDNCHVGGQNGETRDQRIGKVRIRLSTLETDRVYTHFYPLLVLQPSGLKKTGELHLAVRFTCTAWVNMVASYGMPLLPKMHYVQPISVLQLDFLRHQAMQIVAMRLGRAEPPLRREVVEYMLDVDSHMFSLRRSKANFYRIIALFSGFAAAGRWFDMVRNWRNPVTTILVHVLFVILVCYPELILPTIFLYLFLIGIWNYRFRSRHPPHMDTKLSHAELAHPDELDEEFDTFPTSRAADIIRMRYDRLRSVAGRVQTVVGDLATQGERAQALLSWRDPRATAIFIFIALVMAIVLYVTPFQVLIVAAGLYLLRHPRFRSRMPSVPFNFYRRLPAKSDSLL</sequence>
<evidence type="ECO:0000313" key="10">
    <source>
        <dbReference type="EMBL" id="KAJ3707726.1"/>
    </source>
</evidence>
<dbReference type="InterPro" id="IPR047257">
    <property type="entry name" value="C2B_MCTP_PRT_plant"/>
</dbReference>
<dbReference type="Pfam" id="PF08372">
    <property type="entry name" value="PRT_C"/>
    <property type="match status" value="1"/>
</dbReference>
<feature type="domain" description="C2" evidence="9">
    <location>
        <begin position="623"/>
        <end position="744"/>
    </location>
</feature>
<dbReference type="InterPro" id="IPR013583">
    <property type="entry name" value="MCTP_C"/>
</dbReference>
<evidence type="ECO:0000313" key="11">
    <source>
        <dbReference type="Proteomes" id="UP001210211"/>
    </source>
</evidence>
<dbReference type="PANTHER" id="PTHR31425:SF22">
    <property type="entry name" value="MULTIPLE C2 DOMAIN AND TRANSMEMBRANE REGION PROTEIN 6"/>
    <property type="match status" value="1"/>
</dbReference>
<dbReference type="PROSITE" id="PS50004">
    <property type="entry name" value="C2"/>
    <property type="match status" value="4"/>
</dbReference>
<gene>
    <name evidence="10" type="ORF">LUZ61_011431</name>
</gene>
<feature type="transmembrane region" description="Helical" evidence="8">
    <location>
        <begin position="844"/>
        <end position="862"/>
    </location>
</feature>
<dbReference type="Proteomes" id="UP001210211">
    <property type="component" value="Unassembled WGS sequence"/>
</dbReference>
<proteinExistence type="inferred from homology"/>
<keyword evidence="6 8" id="KW-0472">Membrane</keyword>
<dbReference type="CDD" id="cd08379">
    <property type="entry name" value="C2D_MCTP_PRT_plant"/>
    <property type="match status" value="1"/>
</dbReference>
<keyword evidence="11" id="KW-1185">Reference proteome</keyword>
<evidence type="ECO:0000259" key="9">
    <source>
        <dbReference type="PROSITE" id="PS50004"/>
    </source>
</evidence>
<keyword evidence="5 8" id="KW-1133">Transmembrane helix</keyword>
<evidence type="ECO:0000256" key="3">
    <source>
        <dbReference type="ARBA" id="ARBA00022692"/>
    </source>
</evidence>
<feature type="domain" description="C2" evidence="9">
    <location>
        <begin position="1"/>
        <end position="111"/>
    </location>
</feature>
<evidence type="ECO:0000256" key="1">
    <source>
        <dbReference type="ARBA" id="ARBA00004141"/>
    </source>
</evidence>
<dbReference type="AlphaFoldDB" id="A0AAD6F087"/>
<dbReference type="Pfam" id="PF00168">
    <property type="entry name" value="C2"/>
    <property type="match status" value="4"/>
</dbReference>
<dbReference type="InterPro" id="IPR035892">
    <property type="entry name" value="C2_domain_sf"/>
</dbReference>
<feature type="transmembrane region" description="Helical" evidence="8">
    <location>
        <begin position="874"/>
        <end position="904"/>
    </location>
</feature>
<feature type="compositionally biased region" description="Basic and acidic residues" evidence="7">
    <location>
        <begin position="167"/>
        <end position="188"/>
    </location>
</feature>
<evidence type="ECO:0000256" key="6">
    <source>
        <dbReference type="ARBA" id="ARBA00023136"/>
    </source>
</evidence>
<accession>A0AAD6F087</accession>
<dbReference type="FunFam" id="2.60.40.150:FF:000090">
    <property type="entry name" value="C2 domain-containing protein"/>
    <property type="match status" value="1"/>
</dbReference>
<dbReference type="Gene3D" id="2.60.40.150">
    <property type="entry name" value="C2 domain"/>
    <property type="match status" value="4"/>
</dbReference>
<dbReference type="InterPro" id="IPR047255">
    <property type="entry name" value="C2D_MCTP_PRT_plant"/>
</dbReference>
<evidence type="ECO:0000256" key="8">
    <source>
        <dbReference type="SAM" id="Phobius"/>
    </source>
</evidence>
<feature type="domain" description="C2" evidence="9">
    <location>
        <begin position="465"/>
        <end position="580"/>
    </location>
</feature>
<reference evidence="10 11" key="1">
    <citation type="journal article" date="2022" name="Cell">
        <title>Repeat-based holocentromeres influence genome architecture and karyotype evolution.</title>
        <authorList>
            <person name="Hofstatter P.G."/>
            <person name="Thangavel G."/>
            <person name="Lux T."/>
            <person name="Neumann P."/>
            <person name="Vondrak T."/>
            <person name="Novak P."/>
            <person name="Zhang M."/>
            <person name="Costa L."/>
            <person name="Castellani M."/>
            <person name="Scott A."/>
            <person name="Toegelov H."/>
            <person name="Fuchs J."/>
            <person name="Mata-Sucre Y."/>
            <person name="Dias Y."/>
            <person name="Vanzela A.L.L."/>
            <person name="Huettel B."/>
            <person name="Almeida C.C.S."/>
            <person name="Simkova H."/>
            <person name="Souza G."/>
            <person name="Pedrosa-Harand A."/>
            <person name="Macas J."/>
            <person name="Mayer K.F.X."/>
            <person name="Houben A."/>
            <person name="Marques A."/>
        </authorList>
    </citation>
    <scope>NUCLEOTIDE SEQUENCE [LARGE SCALE GENOMIC DNA]</scope>
    <source>
        <strain evidence="10">RhyTen1mFocal</strain>
    </source>
</reference>
<organism evidence="10 11">
    <name type="scientific">Rhynchospora tenuis</name>
    <dbReference type="NCBI Taxonomy" id="198213"/>
    <lineage>
        <taxon>Eukaryota</taxon>
        <taxon>Viridiplantae</taxon>
        <taxon>Streptophyta</taxon>
        <taxon>Embryophyta</taxon>
        <taxon>Tracheophyta</taxon>
        <taxon>Spermatophyta</taxon>
        <taxon>Magnoliopsida</taxon>
        <taxon>Liliopsida</taxon>
        <taxon>Poales</taxon>
        <taxon>Cyperaceae</taxon>
        <taxon>Cyperoideae</taxon>
        <taxon>Rhynchosporeae</taxon>
        <taxon>Rhynchospora</taxon>
    </lineage>
</organism>
<dbReference type="InterPro" id="IPR047258">
    <property type="entry name" value="C2C_MCTP_PRT_plant"/>
</dbReference>
<comment type="subcellular location">
    <subcellularLocation>
        <location evidence="1">Membrane</location>
        <topology evidence="1">Multi-pass membrane protein</topology>
    </subcellularLocation>
</comment>
<evidence type="ECO:0000256" key="7">
    <source>
        <dbReference type="SAM" id="MobiDB-lite"/>
    </source>
</evidence>
<evidence type="ECO:0000256" key="2">
    <source>
        <dbReference type="ARBA" id="ARBA00007923"/>
    </source>
</evidence>
<name>A0AAD6F087_9POAL</name>
<dbReference type="FunFam" id="2.60.40.150:FF:000128">
    <property type="entry name" value="C2 domain-containing protein"/>
    <property type="match status" value="1"/>
</dbReference>
<feature type="domain" description="C2" evidence="9">
    <location>
        <begin position="296"/>
        <end position="416"/>
    </location>
</feature>
<feature type="transmembrane region" description="Helical" evidence="8">
    <location>
        <begin position="988"/>
        <end position="1018"/>
    </location>
</feature>
<dbReference type="SMART" id="SM00239">
    <property type="entry name" value="C2"/>
    <property type="match status" value="4"/>
</dbReference>
<dbReference type="InterPro" id="IPR000008">
    <property type="entry name" value="C2_dom"/>
</dbReference>
<dbReference type="CDD" id="cd04019">
    <property type="entry name" value="C2C_MCTP_PRT_plant"/>
    <property type="match status" value="1"/>
</dbReference>
<evidence type="ECO:0000256" key="5">
    <source>
        <dbReference type="ARBA" id="ARBA00022989"/>
    </source>
</evidence>
<protein>
    <recommendedName>
        <fullName evidence="9">C2 domain-containing protein</fullName>
    </recommendedName>
</protein>
<feature type="compositionally biased region" description="Pro residues" evidence="7">
    <location>
        <begin position="145"/>
        <end position="155"/>
    </location>
</feature>
<comment type="caution">
    <text evidence="10">The sequence shown here is derived from an EMBL/GenBank/DDBJ whole genome shotgun (WGS) entry which is preliminary data.</text>
</comment>
<dbReference type="InterPro" id="IPR047259">
    <property type="entry name" value="QUIRKY-like"/>
</dbReference>
<dbReference type="GO" id="GO:0016020">
    <property type="term" value="C:membrane"/>
    <property type="evidence" value="ECO:0007669"/>
    <property type="project" value="UniProtKB-SubCell"/>
</dbReference>
<keyword evidence="4" id="KW-0677">Repeat</keyword>
<evidence type="ECO:0000256" key="4">
    <source>
        <dbReference type="ARBA" id="ARBA00022737"/>
    </source>
</evidence>
<comment type="similarity">
    <text evidence="2">Belongs to the MCTP family.</text>
</comment>